<comment type="subcellular location">
    <subcellularLocation>
        <location evidence="1">Cell membrane</location>
        <topology evidence="1">Single-pass type I membrane protein</topology>
    </subcellularLocation>
</comment>
<keyword evidence="9" id="KW-0325">Glycoprotein</keyword>
<feature type="domain" description="Ig-like" evidence="12">
    <location>
        <begin position="43"/>
        <end position="111"/>
    </location>
</feature>
<comment type="caution">
    <text evidence="13">The sequence shown here is derived from an EMBL/GenBank/DDBJ whole genome shotgun (WGS) entry which is preliminary data.</text>
</comment>
<keyword evidence="8" id="KW-0675">Receptor</keyword>
<accession>A0A834BVJ3</accession>
<evidence type="ECO:0000256" key="6">
    <source>
        <dbReference type="ARBA" id="ARBA00023136"/>
    </source>
</evidence>
<dbReference type="GO" id="GO:0009897">
    <property type="term" value="C:external side of plasma membrane"/>
    <property type="evidence" value="ECO:0007669"/>
    <property type="project" value="TreeGrafter"/>
</dbReference>
<evidence type="ECO:0000256" key="5">
    <source>
        <dbReference type="ARBA" id="ARBA00022989"/>
    </source>
</evidence>
<keyword evidence="4" id="KW-0732">Signal</keyword>
<dbReference type="SUPFAM" id="SSF48726">
    <property type="entry name" value="Immunoglobulin"/>
    <property type="match status" value="2"/>
</dbReference>
<evidence type="ECO:0000256" key="8">
    <source>
        <dbReference type="ARBA" id="ARBA00023170"/>
    </source>
</evidence>
<dbReference type="SMART" id="SM00409">
    <property type="entry name" value="IG"/>
    <property type="match status" value="1"/>
</dbReference>
<dbReference type="InterPro" id="IPR051713">
    <property type="entry name" value="T-cell_Activation_Regulation"/>
</dbReference>
<reference evidence="13" key="1">
    <citation type="journal article" name="BMC Genomics">
        <title>Long-read sequencing and de novo genome assembly of marine medaka (Oryzias melastigma).</title>
        <authorList>
            <person name="Liang P."/>
            <person name="Saqib H.S.A."/>
            <person name="Ni X."/>
            <person name="Shen Y."/>
        </authorList>
    </citation>
    <scope>NUCLEOTIDE SEQUENCE</scope>
    <source>
        <strain evidence="13">Bigg-433</strain>
    </source>
</reference>
<feature type="transmembrane region" description="Helical" evidence="11">
    <location>
        <begin position="209"/>
        <end position="232"/>
    </location>
</feature>
<dbReference type="PROSITE" id="PS50835">
    <property type="entry name" value="IG_LIKE"/>
    <property type="match status" value="1"/>
</dbReference>
<dbReference type="InterPro" id="IPR013783">
    <property type="entry name" value="Ig-like_fold"/>
</dbReference>
<dbReference type="GO" id="GO:0006955">
    <property type="term" value="P:immune response"/>
    <property type="evidence" value="ECO:0007669"/>
    <property type="project" value="TreeGrafter"/>
</dbReference>
<dbReference type="PANTHER" id="PTHR25466:SF14">
    <property type="entry name" value="BUTYROPHILIN SUBFAMILY 2 MEMBER A2-LIKE-RELATED"/>
    <property type="match status" value="1"/>
</dbReference>
<dbReference type="GO" id="GO:0007166">
    <property type="term" value="P:cell surface receptor signaling pathway"/>
    <property type="evidence" value="ECO:0007669"/>
    <property type="project" value="TreeGrafter"/>
</dbReference>
<keyword evidence="2" id="KW-1003">Cell membrane</keyword>
<dbReference type="InterPro" id="IPR036179">
    <property type="entry name" value="Ig-like_dom_sf"/>
</dbReference>
<dbReference type="PANTHER" id="PTHR25466">
    <property type="entry name" value="T-LYMPHOCYTE ACTIVATION ANTIGEN"/>
    <property type="match status" value="1"/>
</dbReference>
<dbReference type="GO" id="GO:0042102">
    <property type="term" value="P:positive regulation of T cell proliferation"/>
    <property type="evidence" value="ECO:0007669"/>
    <property type="project" value="TreeGrafter"/>
</dbReference>
<name>A0A834BVJ3_ORYME</name>
<evidence type="ECO:0000256" key="1">
    <source>
        <dbReference type="ARBA" id="ARBA00004251"/>
    </source>
</evidence>
<gene>
    <name evidence="13" type="ORF">FQA47_016671</name>
</gene>
<evidence type="ECO:0000256" key="10">
    <source>
        <dbReference type="ARBA" id="ARBA00023319"/>
    </source>
</evidence>
<keyword evidence="5 11" id="KW-1133">Transmembrane helix</keyword>
<protein>
    <submittedName>
        <fullName evidence="13">Hemicentin-2</fullName>
    </submittedName>
</protein>
<evidence type="ECO:0000256" key="3">
    <source>
        <dbReference type="ARBA" id="ARBA00022692"/>
    </source>
</evidence>
<keyword evidence="7" id="KW-1015">Disulfide bond</keyword>
<dbReference type="Proteomes" id="UP000646548">
    <property type="component" value="Unassembled WGS sequence"/>
</dbReference>
<keyword evidence="10" id="KW-0393">Immunoglobulin domain</keyword>
<evidence type="ECO:0000256" key="11">
    <source>
        <dbReference type="SAM" id="Phobius"/>
    </source>
</evidence>
<evidence type="ECO:0000256" key="9">
    <source>
        <dbReference type="ARBA" id="ARBA00023180"/>
    </source>
</evidence>
<evidence type="ECO:0000259" key="12">
    <source>
        <dbReference type="PROSITE" id="PS50835"/>
    </source>
</evidence>
<dbReference type="Gene3D" id="2.60.40.10">
    <property type="entry name" value="Immunoglobulins"/>
    <property type="match status" value="2"/>
</dbReference>
<organism evidence="13 14">
    <name type="scientific">Oryzias melastigma</name>
    <name type="common">Marine medaka</name>
    <dbReference type="NCBI Taxonomy" id="30732"/>
    <lineage>
        <taxon>Eukaryota</taxon>
        <taxon>Metazoa</taxon>
        <taxon>Chordata</taxon>
        <taxon>Craniata</taxon>
        <taxon>Vertebrata</taxon>
        <taxon>Euteleostomi</taxon>
        <taxon>Actinopterygii</taxon>
        <taxon>Neopterygii</taxon>
        <taxon>Teleostei</taxon>
        <taxon>Neoteleostei</taxon>
        <taxon>Acanthomorphata</taxon>
        <taxon>Ovalentaria</taxon>
        <taxon>Atherinomorphae</taxon>
        <taxon>Beloniformes</taxon>
        <taxon>Adrianichthyidae</taxon>
        <taxon>Oryziinae</taxon>
        <taxon>Oryzias</taxon>
    </lineage>
</organism>
<evidence type="ECO:0000313" key="14">
    <source>
        <dbReference type="Proteomes" id="UP000646548"/>
    </source>
</evidence>
<evidence type="ECO:0000313" key="13">
    <source>
        <dbReference type="EMBL" id="KAF6718240.1"/>
    </source>
</evidence>
<proteinExistence type="predicted"/>
<dbReference type="GO" id="GO:0071222">
    <property type="term" value="P:cellular response to lipopolysaccharide"/>
    <property type="evidence" value="ECO:0007669"/>
    <property type="project" value="TreeGrafter"/>
</dbReference>
<dbReference type="EMBL" id="WKFB01000764">
    <property type="protein sequence ID" value="KAF6718240.1"/>
    <property type="molecule type" value="Genomic_DNA"/>
</dbReference>
<evidence type="ECO:0000256" key="7">
    <source>
        <dbReference type="ARBA" id="ARBA00023157"/>
    </source>
</evidence>
<keyword evidence="3 11" id="KW-0812">Transmembrane</keyword>
<dbReference type="GO" id="GO:0031295">
    <property type="term" value="P:T cell costimulation"/>
    <property type="evidence" value="ECO:0007669"/>
    <property type="project" value="TreeGrafter"/>
</dbReference>
<dbReference type="GO" id="GO:0042130">
    <property type="term" value="P:negative regulation of T cell proliferation"/>
    <property type="evidence" value="ECO:0007669"/>
    <property type="project" value="TreeGrafter"/>
</dbReference>
<evidence type="ECO:0000256" key="4">
    <source>
        <dbReference type="ARBA" id="ARBA00022729"/>
    </source>
</evidence>
<sequence>MLEDEGRYMCYSSILAGKEEFFVNLKVYAPVQDITIQHLENEIICSSDGIYPEPTLTWTPDQTNQKIRLTQTEQKLYSIRSSVPSADSMDVTCTVSTPAGRRRATLKSTVHENILGTETSISSNLTPFTMYIWRFNHSEEMVRGTPQGPHSPTEKWQQHIVESSLEKLTLKQLQPNLTGIYTCEVWSDQETFIKSFFLHVTEDNNMNTIGIIVGVVVADVLIAVAVVVVVCCSRKKSKNKQSTTLAERKKLNQDKTDNRGFLDHTVR</sequence>
<dbReference type="InterPro" id="IPR007110">
    <property type="entry name" value="Ig-like_dom"/>
</dbReference>
<evidence type="ECO:0000256" key="2">
    <source>
        <dbReference type="ARBA" id="ARBA00022475"/>
    </source>
</evidence>
<keyword evidence="6 11" id="KW-0472">Membrane</keyword>
<dbReference type="InterPro" id="IPR003599">
    <property type="entry name" value="Ig_sub"/>
</dbReference>
<dbReference type="AlphaFoldDB" id="A0A834BVJ3"/>